<dbReference type="Gene3D" id="1.25.40.10">
    <property type="entry name" value="Tetratricopeptide repeat domain"/>
    <property type="match status" value="1"/>
</dbReference>
<dbReference type="KEGG" id="ote:Oter_3595"/>
<dbReference type="OrthoDB" id="9788637at2"/>
<dbReference type="RefSeq" id="WP_012376401.1">
    <property type="nucleotide sequence ID" value="NC_010571.1"/>
</dbReference>
<dbReference type="STRING" id="452637.Oter_3595"/>
<proteinExistence type="predicted"/>
<evidence type="ECO:0000313" key="1">
    <source>
        <dbReference type="EMBL" id="ACB76872.1"/>
    </source>
</evidence>
<organism evidence="1 2">
    <name type="scientific">Opitutus terrae (strain DSM 11246 / JCM 15787 / PB90-1)</name>
    <dbReference type="NCBI Taxonomy" id="452637"/>
    <lineage>
        <taxon>Bacteria</taxon>
        <taxon>Pseudomonadati</taxon>
        <taxon>Verrucomicrobiota</taxon>
        <taxon>Opitutia</taxon>
        <taxon>Opitutales</taxon>
        <taxon>Opitutaceae</taxon>
        <taxon>Opitutus</taxon>
    </lineage>
</organism>
<gene>
    <name evidence="1" type="ordered locus">Oter_3595</name>
</gene>
<sequence>MPEIAASALDGRQRTLVENARVALERRSYAYAVEACTQVLRDAPGCLAVRRLLRQAQLGQWRQRSRLARGARVLVAWLIYLSPVSRDPHRRSRGAERVLRWHPNHVGGWLQLAGAAEALTWPGTVVFALEAVREIAPGNLGHALALGRALLAHGQPERALALANDVLAQRLLDPGAQELVRAASVALTMARGHWDPAGSFRAQLRAPATGEPVA</sequence>
<name>B1ZWC0_OPITP</name>
<dbReference type="HOGENOM" id="CLU_1287801_0_0_0"/>
<evidence type="ECO:0000313" key="2">
    <source>
        <dbReference type="Proteomes" id="UP000007013"/>
    </source>
</evidence>
<dbReference type="InterPro" id="IPR011990">
    <property type="entry name" value="TPR-like_helical_dom_sf"/>
</dbReference>
<dbReference type="Proteomes" id="UP000007013">
    <property type="component" value="Chromosome"/>
</dbReference>
<dbReference type="SUPFAM" id="SSF48452">
    <property type="entry name" value="TPR-like"/>
    <property type="match status" value="1"/>
</dbReference>
<keyword evidence="2" id="KW-1185">Reference proteome</keyword>
<dbReference type="eggNOG" id="COG4783">
    <property type="taxonomic scope" value="Bacteria"/>
</dbReference>
<protein>
    <submittedName>
        <fullName evidence="1">Uncharacterized protein</fullName>
    </submittedName>
</protein>
<dbReference type="EMBL" id="CP001032">
    <property type="protein sequence ID" value="ACB76872.1"/>
    <property type="molecule type" value="Genomic_DNA"/>
</dbReference>
<accession>B1ZWC0</accession>
<dbReference type="AlphaFoldDB" id="B1ZWC0"/>
<reference evidence="1 2" key="1">
    <citation type="journal article" date="2011" name="J. Bacteriol.">
        <title>Genome sequence of the verrucomicrobium Opitutus terrae PB90-1, an abundant inhabitant of rice paddy soil ecosystems.</title>
        <authorList>
            <person name="van Passel M.W."/>
            <person name="Kant R."/>
            <person name="Palva A."/>
            <person name="Copeland A."/>
            <person name="Lucas S."/>
            <person name="Lapidus A."/>
            <person name="Glavina del Rio T."/>
            <person name="Pitluck S."/>
            <person name="Goltsman E."/>
            <person name="Clum A."/>
            <person name="Sun H."/>
            <person name="Schmutz J."/>
            <person name="Larimer F.W."/>
            <person name="Land M.L."/>
            <person name="Hauser L."/>
            <person name="Kyrpides N."/>
            <person name="Mikhailova N."/>
            <person name="Richardson P.P."/>
            <person name="Janssen P.H."/>
            <person name="de Vos W.M."/>
            <person name="Smidt H."/>
        </authorList>
    </citation>
    <scope>NUCLEOTIDE SEQUENCE [LARGE SCALE GENOMIC DNA]</scope>
    <source>
        <strain evidence="2">DSM 11246 / JCM 15787 / PB90-1</strain>
    </source>
</reference>